<feature type="region of interest" description="Disordered" evidence="1">
    <location>
        <begin position="1"/>
        <end position="30"/>
    </location>
</feature>
<sequence>MNITRISAIGSTSTESATGATGSAKSVRPPCADAPHDWDLDVGTPESWRTAVATCAACPLLVGCAELARQLIADSDAPRAMIWAGIAYDAAGRVVEDLDRVRVAPIDHKRPIRIIRTGERQVCAAPVAAAPRRHFVLGRPLAPTGTDGF</sequence>
<evidence type="ECO:0000259" key="2">
    <source>
        <dbReference type="PROSITE" id="PS51674"/>
    </source>
</evidence>
<keyword evidence="4" id="KW-1185">Reference proteome</keyword>
<dbReference type="OrthoDB" id="4463109at2"/>
<dbReference type="AlphaFoldDB" id="A0A3M2L5W7"/>
<feature type="domain" description="4Fe-4S Wbl-type" evidence="2">
    <location>
        <begin position="30"/>
        <end position="93"/>
    </location>
</feature>
<evidence type="ECO:0000313" key="3">
    <source>
        <dbReference type="EMBL" id="RMI32957.1"/>
    </source>
</evidence>
<dbReference type="PROSITE" id="PS51674">
    <property type="entry name" value="4FE4S_WBL"/>
    <property type="match status" value="1"/>
</dbReference>
<dbReference type="Proteomes" id="UP000279275">
    <property type="component" value="Unassembled WGS sequence"/>
</dbReference>
<gene>
    <name evidence="3" type="ORF">EBN03_13720</name>
</gene>
<protein>
    <recommendedName>
        <fullName evidence="2">4Fe-4S Wbl-type domain-containing protein</fullName>
    </recommendedName>
</protein>
<dbReference type="RefSeq" id="WP_122188343.1">
    <property type="nucleotide sequence ID" value="NZ_RFFH01000004.1"/>
</dbReference>
<proteinExistence type="predicted"/>
<name>A0A3M2L5W7_9NOCA</name>
<evidence type="ECO:0000313" key="4">
    <source>
        <dbReference type="Proteomes" id="UP000279275"/>
    </source>
</evidence>
<comment type="caution">
    <text evidence="3">The sequence shown here is derived from an EMBL/GenBank/DDBJ whole genome shotgun (WGS) entry which is preliminary data.</text>
</comment>
<feature type="compositionally biased region" description="Low complexity" evidence="1">
    <location>
        <begin position="7"/>
        <end position="26"/>
    </location>
</feature>
<dbReference type="EMBL" id="RFFH01000004">
    <property type="protein sequence ID" value="RMI32957.1"/>
    <property type="molecule type" value="Genomic_DNA"/>
</dbReference>
<reference evidence="3 4" key="1">
    <citation type="submission" date="2018-10" db="EMBL/GenBank/DDBJ databases">
        <title>Isolation from cow dung.</title>
        <authorList>
            <person name="Ling L."/>
        </authorList>
    </citation>
    <scope>NUCLEOTIDE SEQUENCE [LARGE SCALE GENOMIC DNA]</scope>
    <source>
        <strain evidence="3 4">NEAU-LL90</strain>
    </source>
</reference>
<accession>A0A3M2L5W7</accession>
<evidence type="ECO:0000256" key="1">
    <source>
        <dbReference type="SAM" id="MobiDB-lite"/>
    </source>
</evidence>
<dbReference type="InterPro" id="IPR034768">
    <property type="entry name" value="4FE4S_WBL"/>
</dbReference>
<organism evidence="3 4">
    <name type="scientific">Nocardia stercoris</name>
    <dbReference type="NCBI Taxonomy" id="2483361"/>
    <lineage>
        <taxon>Bacteria</taxon>
        <taxon>Bacillati</taxon>
        <taxon>Actinomycetota</taxon>
        <taxon>Actinomycetes</taxon>
        <taxon>Mycobacteriales</taxon>
        <taxon>Nocardiaceae</taxon>
        <taxon>Nocardia</taxon>
    </lineage>
</organism>